<dbReference type="SUPFAM" id="SSF82171">
    <property type="entry name" value="DPP6 N-terminal domain-like"/>
    <property type="match status" value="1"/>
</dbReference>
<name>A0ABQ3VCC0_9CHLR</name>
<protein>
    <recommendedName>
        <fullName evidence="3">Lipoprotein LpqB beta-propeller domain-containing protein</fullName>
    </recommendedName>
</protein>
<evidence type="ECO:0008006" key="3">
    <source>
        <dbReference type="Google" id="ProtNLM"/>
    </source>
</evidence>
<dbReference type="InterPro" id="IPR011042">
    <property type="entry name" value="6-blade_b-propeller_TolB-like"/>
</dbReference>
<reference evidence="1 2" key="1">
    <citation type="journal article" date="2021" name="Int. J. Syst. Evol. Microbiol.">
        <title>Reticulibacter mediterranei gen. nov., sp. nov., within the new family Reticulibacteraceae fam. nov., and Ktedonospora formicarum gen. nov., sp. nov., Ktedonobacter robiniae sp. nov., Dictyobacter formicarum sp. nov. and Dictyobacter arantiisoli sp. nov., belonging to the class Ktedonobacteria.</title>
        <authorList>
            <person name="Yabe S."/>
            <person name="Zheng Y."/>
            <person name="Wang C.M."/>
            <person name="Sakai Y."/>
            <person name="Abe K."/>
            <person name="Yokota A."/>
            <person name="Donadio S."/>
            <person name="Cavaletti L."/>
            <person name="Monciardini P."/>
        </authorList>
    </citation>
    <scope>NUCLEOTIDE SEQUENCE [LARGE SCALE GENOMIC DNA]</scope>
    <source>
        <strain evidence="1 2">SOSP1-9</strain>
    </source>
</reference>
<dbReference type="RefSeq" id="WP_201360484.1">
    <property type="nucleotide sequence ID" value="NZ_BNJJ01000002.1"/>
</dbReference>
<gene>
    <name evidence="1" type="ORF">KSZ_08520</name>
</gene>
<dbReference type="InterPro" id="IPR011659">
    <property type="entry name" value="WD40"/>
</dbReference>
<evidence type="ECO:0000313" key="1">
    <source>
        <dbReference type="EMBL" id="GHO82846.1"/>
    </source>
</evidence>
<dbReference type="EMBL" id="BNJJ01000002">
    <property type="protein sequence ID" value="GHO82846.1"/>
    <property type="molecule type" value="Genomic_DNA"/>
</dbReference>
<dbReference type="Proteomes" id="UP000635565">
    <property type="component" value="Unassembled WGS sequence"/>
</dbReference>
<sequence>MSSLLTRHIFKYYTQHMKKYSIILLILILCQLLVACTPGHTGNDVVAFLRDGQLWTSDPDGANAFSVVSQSTPVVGYAWSPNHQLLTFRTLDADFAKSPAAETLSPYPQAPLIRDLPGTLNTIGVDGGTPISIAFSSPDFSYNNPQWNSNGTRLIYRQTPRNFSATPANAQWWIAQNDQPGGIAAKPFTNTFSIPSISYDTQNYLLIGNAANGVFTTTIANTQKTQLTGPLAGHPLPASLERILWRPAHRNQSFLYAVETIATHADKPSSQLTVKLVWHTLEGPATTIATCACTQFSWSPDGNYILYSTGTDITFLKVTDNTSFTIKAEANAVPYWSPDSKFLLLDGPQTLSLVNISSKQQTPLLSGTTGKTVAPSQVPATNSLLQPIPNNLWSADSRHFIFVSHNHSAWQQHSALDSKALYTIAINDAGKPQGEPKKIASGTITQAGWTYQDPNTSFLF</sequence>
<dbReference type="Gene3D" id="2.120.10.30">
    <property type="entry name" value="TolB, C-terminal domain"/>
    <property type="match status" value="1"/>
</dbReference>
<evidence type="ECO:0000313" key="2">
    <source>
        <dbReference type="Proteomes" id="UP000635565"/>
    </source>
</evidence>
<keyword evidence="2" id="KW-1185">Reference proteome</keyword>
<comment type="caution">
    <text evidence="1">The sequence shown here is derived from an EMBL/GenBank/DDBJ whole genome shotgun (WGS) entry which is preliminary data.</text>
</comment>
<organism evidence="1 2">
    <name type="scientific">Dictyobacter formicarum</name>
    <dbReference type="NCBI Taxonomy" id="2778368"/>
    <lineage>
        <taxon>Bacteria</taxon>
        <taxon>Bacillati</taxon>
        <taxon>Chloroflexota</taxon>
        <taxon>Ktedonobacteria</taxon>
        <taxon>Ktedonobacterales</taxon>
        <taxon>Dictyobacteraceae</taxon>
        <taxon>Dictyobacter</taxon>
    </lineage>
</organism>
<accession>A0ABQ3VCC0</accession>
<dbReference type="Pfam" id="PF07676">
    <property type="entry name" value="PD40"/>
    <property type="match status" value="1"/>
</dbReference>
<proteinExistence type="predicted"/>